<evidence type="ECO:0000313" key="3">
    <source>
        <dbReference type="Proteomes" id="UP001304461"/>
    </source>
</evidence>
<proteinExistence type="predicted"/>
<accession>A0ABU5RU20</accession>
<comment type="caution">
    <text evidence="2">The sequence shown here is derived from an EMBL/GenBank/DDBJ whole genome shotgun (WGS) entry which is preliminary data.</text>
</comment>
<feature type="domain" description="YqgF/RNase H-like" evidence="1">
    <location>
        <begin position="10"/>
        <end position="94"/>
    </location>
</feature>
<organism evidence="2 3">
    <name type="scientific">Cyanobium gracile UHCC 0139</name>
    <dbReference type="NCBI Taxonomy" id="3110308"/>
    <lineage>
        <taxon>Bacteria</taxon>
        <taxon>Bacillati</taxon>
        <taxon>Cyanobacteriota</taxon>
        <taxon>Cyanophyceae</taxon>
        <taxon>Synechococcales</taxon>
        <taxon>Prochlorococcaceae</taxon>
        <taxon>Cyanobium</taxon>
    </lineage>
</organism>
<evidence type="ECO:0000313" key="2">
    <source>
        <dbReference type="EMBL" id="MEA5391304.1"/>
    </source>
</evidence>
<evidence type="ECO:0000259" key="1">
    <source>
        <dbReference type="SMART" id="SM00732"/>
    </source>
</evidence>
<dbReference type="InterPro" id="IPR006641">
    <property type="entry name" value="YqgF/RNaseH-like_dom"/>
</dbReference>
<keyword evidence="3" id="KW-1185">Reference proteome</keyword>
<protein>
    <submittedName>
        <fullName evidence="2">Resolvase</fullName>
    </submittedName>
</protein>
<gene>
    <name evidence="2" type="ORF">VB738_08530</name>
</gene>
<dbReference type="SUPFAM" id="SSF53098">
    <property type="entry name" value="Ribonuclease H-like"/>
    <property type="match status" value="1"/>
</dbReference>
<name>A0ABU5RU20_9CYAN</name>
<dbReference type="EMBL" id="JAYGHX010000004">
    <property type="protein sequence ID" value="MEA5391304.1"/>
    <property type="molecule type" value="Genomic_DNA"/>
</dbReference>
<dbReference type="RefSeq" id="WP_323305343.1">
    <property type="nucleotide sequence ID" value="NZ_JAYGHX010000004.1"/>
</dbReference>
<dbReference type="Proteomes" id="UP001304461">
    <property type="component" value="Unassembled WGS sequence"/>
</dbReference>
<dbReference type="InterPro" id="IPR012337">
    <property type="entry name" value="RNaseH-like_sf"/>
</dbReference>
<sequence>MTTAPLAGPGPLAGLDPGRSKCGLVLTDPERREIREALVLPPEAAWERLERWHRQQGLAAVVIGDGTGSGPWRRRLEPLLPVELVDERGTTLAARRRYWQLFPARGWRRLLPLGLRQPPRDYDDVVAQLLLERRLGWELIRTTPAP</sequence>
<dbReference type="SMART" id="SM00732">
    <property type="entry name" value="YqgFc"/>
    <property type="match status" value="1"/>
</dbReference>
<reference evidence="2 3" key="1">
    <citation type="submission" date="2023-12" db="EMBL/GenBank/DDBJ databases">
        <title>Baltic Sea Cyanobacteria.</title>
        <authorList>
            <person name="Delbaje E."/>
            <person name="Fewer D.P."/>
            <person name="Shishido T.K."/>
        </authorList>
    </citation>
    <scope>NUCLEOTIDE SEQUENCE [LARGE SCALE GENOMIC DNA]</scope>
    <source>
        <strain evidence="2 3">UHCC 0139</strain>
    </source>
</reference>